<dbReference type="InterPro" id="IPR041413">
    <property type="entry name" value="MLTR_LBD"/>
</dbReference>
<dbReference type="CDD" id="cd00093">
    <property type="entry name" value="HTH_XRE"/>
    <property type="match status" value="1"/>
</dbReference>
<keyword evidence="3" id="KW-1185">Reference proteome</keyword>
<gene>
    <name evidence="2" type="ORF">TSA66_00430</name>
</gene>
<comment type="caution">
    <text evidence="2">The sequence shown here is derived from an EMBL/GenBank/DDBJ whole genome shotgun (WGS) entry which is preliminary data.</text>
</comment>
<dbReference type="Gene3D" id="1.10.260.40">
    <property type="entry name" value="lambda repressor-like DNA-binding domains"/>
    <property type="match status" value="1"/>
</dbReference>
<dbReference type="Pfam" id="PF17765">
    <property type="entry name" value="MLTR_LBD"/>
    <property type="match status" value="1"/>
</dbReference>
<dbReference type="AlphaFoldDB" id="A0A0C2BVT5"/>
<reference evidence="2 3" key="1">
    <citation type="submission" date="2014-12" db="EMBL/GenBank/DDBJ databases">
        <title>Denitrispirillum autotrophicum gen. nov., sp. nov., Denitrifying, Facultatively Autotrophic Bacteria Isolated from Rice Paddy Soil.</title>
        <authorList>
            <person name="Ishii S."/>
            <person name="Ashida N."/>
            <person name="Ohno H."/>
            <person name="Otsuka S."/>
            <person name="Yokota A."/>
            <person name="Senoo K."/>
        </authorList>
    </citation>
    <scope>NUCLEOTIDE SEQUENCE [LARGE SCALE GENOMIC DNA]</scope>
    <source>
        <strain evidence="2 3">TSA66</strain>
    </source>
</reference>
<dbReference type="InterPro" id="IPR001387">
    <property type="entry name" value="Cro/C1-type_HTH"/>
</dbReference>
<dbReference type="GO" id="GO:0003677">
    <property type="term" value="F:DNA binding"/>
    <property type="evidence" value="ECO:0007669"/>
    <property type="project" value="InterPro"/>
</dbReference>
<dbReference type="InterPro" id="IPR010982">
    <property type="entry name" value="Lambda_DNA-bd_dom_sf"/>
</dbReference>
<proteinExistence type="predicted"/>
<accession>A0A0C2BVT5</accession>
<organism evidence="2 3">
    <name type="scientific">Noviherbaspirillum autotrophicum</name>
    <dbReference type="NCBI Taxonomy" id="709839"/>
    <lineage>
        <taxon>Bacteria</taxon>
        <taxon>Pseudomonadati</taxon>
        <taxon>Pseudomonadota</taxon>
        <taxon>Betaproteobacteria</taxon>
        <taxon>Burkholderiales</taxon>
        <taxon>Oxalobacteraceae</taxon>
        <taxon>Noviherbaspirillum</taxon>
    </lineage>
</organism>
<dbReference type="EMBL" id="JWJG01000005">
    <property type="protein sequence ID" value="KIF84139.1"/>
    <property type="molecule type" value="Genomic_DNA"/>
</dbReference>
<evidence type="ECO:0000313" key="2">
    <source>
        <dbReference type="EMBL" id="KIF84139.1"/>
    </source>
</evidence>
<evidence type="ECO:0000313" key="3">
    <source>
        <dbReference type="Proteomes" id="UP000031572"/>
    </source>
</evidence>
<protein>
    <recommendedName>
        <fullName evidence="1">HTH cro/C1-type domain-containing protein</fullName>
    </recommendedName>
</protein>
<dbReference type="Proteomes" id="UP000031572">
    <property type="component" value="Unassembled WGS sequence"/>
</dbReference>
<dbReference type="SMART" id="SM00530">
    <property type="entry name" value="HTH_XRE"/>
    <property type="match status" value="1"/>
</dbReference>
<evidence type="ECO:0000259" key="1">
    <source>
        <dbReference type="SMART" id="SM00530"/>
    </source>
</evidence>
<name>A0A0C2BVT5_9BURK</name>
<dbReference type="PANTHER" id="PTHR35010:SF2">
    <property type="entry name" value="BLL4672 PROTEIN"/>
    <property type="match status" value="1"/>
</dbReference>
<dbReference type="Pfam" id="PF13560">
    <property type="entry name" value="HTH_31"/>
    <property type="match status" value="1"/>
</dbReference>
<dbReference type="PANTHER" id="PTHR35010">
    <property type="entry name" value="BLL4672 PROTEIN-RELATED"/>
    <property type="match status" value="1"/>
</dbReference>
<feature type="domain" description="HTH cro/C1-type" evidence="1">
    <location>
        <begin position="17"/>
        <end position="89"/>
    </location>
</feature>
<sequence>MQQHARGDAMHNKLGEFIRLHRERIKPEDVGIPAHGRRRTPGLRREELAQLCAVSPTWLTWLEQGRPISASVKVLGKMAEVMSLTPSERAYLFRLADKLDPMLENQMDQGIACQTVDLEAIVDAINVPAYILNGQWDALAWNRPAQDLFVGWLDQPTSSGAEMRPNLLNFMFLEPRAHTLITDWSDRANRLVAEFRADCGKHADEEPLSGMIETLKRESNDFKRWWSSHHVVGRTGGARQFSHPTKGKLTFEQVTLSLSTRRGFKLVMLLNGNNSLK</sequence>
<dbReference type="STRING" id="709839.TSA66_00430"/>
<dbReference type="SUPFAM" id="SSF47413">
    <property type="entry name" value="lambda repressor-like DNA-binding domains"/>
    <property type="match status" value="1"/>
</dbReference>
<dbReference type="Gene3D" id="3.30.450.180">
    <property type="match status" value="1"/>
</dbReference>